<name>A0A2R5HGU5_9LACT</name>
<evidence type="ECO:0000313" key="3">
    <source>
        <dbReference type="EMBL" id="GBG97259.1"/>
    </source>
</evidence>
<dbReference type="Gene3D" id="3.40.50.2000">
    <property type="entry name" value="Glycogen Phosphorylase B"/>
    <property type="match status" value="2"/>
</dbReference>
<dbReference type="Pfam" id="PF13439">
    <property type="entry name" value="Glyco_transf_4"/>
    <property type="match status" value="1"/>
</dbReference>
<dbReference type="InterPro" id="IPR001296">
    <property type="entry name" value="Glyco_trans_1"/>
</dbReference>
<accession>A0A2R5HGU5</accession>
<evidence type="ECO:0000259" key="1">
    <source>
        <dbReference type="Pfam" id="PF00534"/>
    </source>
</evidence>
<dbReference type="PANTHER" id="PTHR45871:SF1">
    <property type="entry name" value="PHOSPHATIDYLINOSITOL N-ACETYLGLUCOSAMINYLTRANSFERASE SUBUNIT A"/>
    <property type="match status" value="1"/>
</dbReference>
<dbReference type="SUPFAM" id="SSF53756">
    <property type="entry name" value="UDP-Glycosyltransferase/glycogen phosphorylase"/>
    <property type="match status" value="1"/>
</dbReference>
<feature type="domain" description="Glycosyl transferase family 1" evidence="1">
    <location>
        <begin position="197"/>
        <end position="345"/>
    </location>
</feature>
<dbReference type="CDD" id="cd03801">
    <property type="entry name" value="GT4_PimA-like"/>
    <property type="match status" value="1"/>
</dbReference>
<feature type="domain" description="Glycosyltransferase subfamily 4-like N-terminal" evidence="2">
    <location>
        <begin position="17"/>
        <end position="186"/>
    </location>
</feature>
<dbReference type="RefSeq" id="WP_109246214.1">
    <property type="nucleotide sequence ID" value="NZ_BFFO01000009.1"/>
</dbReference>
<dbReference type="AlphaFoldDB" id="A0A2R5HGU5"/>
<protein>
    <submittedName>
        <fullName evidence="3">Glycosyl transferase</fullName>
    </submittedName>
</protein>
<keyword evidence="3" id="KW-0808">Transferase</keyword>
<keyword evidence="4" id="KW-1185">Reference proteome</keyword>
<evidence type="ECO:0000259" key="2">
    <source>
        <dbReference type="Pfam" id="PF13439"/>
    </source>
</evidence>
<gene>
    <name evidence="3" type="ORF">NtB2_01397</name>
</gene>
<dbReference type="PANTHER" id="PTHR45871">
    <property type="entry name" value="N-ACETYLGLUCOSAMINYL-PHOSPHATIDYLINOSITOL BIOSYNTHETIC PROTEIN"/>
    <property type="match status" value="1"/>
</dbReference>
<sequence length="376" mass="42836">MTKTIAFFQGFYLPYLGGVERYTHNIALKLMAKGHRVIIVTSLHDEKLKTKEVDGLLTIYRLPSHSFWKQRYPFLKKNRDYQALIEEIKKEDIDLYVANTRFQLPALLGARLATEAKKPVICIEHGTGYLTLNNALIDKILSFTERQLIKRIKRDVSDFYGVSQEATSWLKAFDIKGKGILYNAINAQEILTYPIEKSADKTIISYAGRLQPKLKGVETLLSAFEKMSQDFSQLELHIAGDGPILEDLKAKHQSASIVFHGKLSHEEVMTLDARSDIFVLMSKLEGFSTALLEAGLLQNLLISTDVGGAREMIPNDDYGYVIENSEEALMEVLRTVLSNKEQMRQTQLKISEHIKENFTWDQTALAFEKIIEEKTR</sequence>
<dbReference type="OrthoDB" id="73743at2"/>
<organism evidence="3 4">
    <name type="scientific">Lactococcus termiticola</name>
    <dbReference type="NCBI Taxonomy" id="2169526"/>
    <lineage>
        <taxon>Bacteria</taxon>
        <taxon>Bacillati</taxon>
        <taxon>Bacillota</taxon>
        <taxon>Bacilli</taxon>
        <taxon>Lactobacillales</taxon>
        <taxon>Streptococcaceae</taxon>
        <taxon>Lactococcus</taxon>
    </lineage>
</organism>
<dbReference type="EMBL" id="BFFO01000009">
    <property type="protein sequence ID" value="GBG97259.1"/>
    <property type="molecule type" value="Genomic_DNA"/>
</dbReference>
<dbReference type="Proteomes" id="UP000245021">
    <property type="component" value="Unassembled WGS sequence"/>
</dbReference>
<dbReference type="GO" id="GO:0016757">
    <property type="term" value="F:glycosyltransferase activity"/>
    <property type="evidence" value="ECO:0007669"/>
    <property type="project" value="InterPro"/>
</dbReference>
<reference evidence="3 4" key="1">
    <citation type="journal article" date="2018" name="Genome Announc.">
        <title>Draft Genome Sequence of Lactococcus sp. Strain NtB2 (JCM 32569), Isolated from the Gut of the Higher Termite Nasutitermes takasagoensis.</title>
        <authorList>
            <person name="Noda S."/>
            <person name="Aihara C."/>
            <person name="Yuki M."/>
            <person name="Ohkuma M."/>
        </authorList>
    </citation>
    <scope>NUCLEOTIDE SEQUENCE [LARGE SCALE GENOMIC DNA]</scope>
    <source>
        <strain evidence="3 4">NtB2</strain>
    </source>
</reference>
<dbReference type="InterPro" id="IPR028098">
    <property type="entry name" value="Glyco_trans_4-like_N"/>
</dbReference>
<evidence type="ECO:0000313" key="4">
    <source>
        <dbReference type="Proteomes" id="UP000245021"/>
    </source>
</evidence>
<proteinExistence type="predicted"/>
<comment type="caution">
    <text evidence="3">The sequence shown here is derived from an EMBL/GenBank/DDBJ whole genome shotgun (WGS) entry which is preliminary data.</text>
</comment>
<dbReference type="Pfam" id="PF00534">
    <property type="entry name" value="Glycos_transf_1"/>
    <property type="match status" value="1"/>
</dbReference>